<feature type="binding site" evidence="4">
    <location>
        <position position="380"/>
    </location>
    <ligand>
        <name>S-adenosyl-L-methionine</name>
        <dbReference type="ChEBI" id="CHEBI:59789"/>
    </ligand>
</feature>
<evidence type="ECO:0000313" key="7">
    <source>
        <dbReference type="EMBL" id="ADB95900.1"/>
    </source>
</evidence>
<dbReference type="GO" id="GO:0070475">
    <property type="term" value="P:rRNA base methylation"/>
    <property type="evidence" value="ECO:0007669"/>
    <property type="project" value="TreeGrafter"/>
</dbReference>
<dbReference type="PANTHER" id="PTHR11061">
    <property type="entry name" value="RNA M5U METHYLTRANSFERASE"/>
    <property type="match status" value="1"/>
</dbReference>
<dbReference type="HOGENOM" id="CLU_014689_7_0_3"/>
<evidence type="ECO:0000259" key="6">
    <source>
        <dbReference type="PROSITE" id="PS50926"/>
    </source>
</evidence>
<protein>
    <submittedName>
        <fullName evidence="7">23S rRNA m(5)U-1939 methyltransferase</fullName>
    </submittedName>
</protein>
<dbReference type="CDD" id="cd02440">
    <property type="entry name" value="AdoMet_MTases"/>
    <property type="match status" value="1"/>
</dbReference>
<feature type="active site" evidence="5">
    <location>
        <position position="407"/>
    </location>
</feature>
<feature type="active site" description="Nucleophile" evidence="4">
    <location>
        <position position="407"/>
    </location>
</feature>
<evidence type="ECO:0000256" key="5">
    <source>
        <dbReference type="PROSITE-ProRule" id="PRU10015"/>
    </source>
</evidence>
<evidence type="ECO:0000313" key="8">
    <source>
        <dbReference type="Proteomes" id="UP000001405"/>
    </source>
</evidence>
<evidence type="ECO:0000256" key="2">
    <source>
        <dbReference type="ARBA" id="ARBA00022679"/>
    </source>
</evidence>
<sequence length="448" mass="50929">MNQQNNNLIKLNIVDINNDGEGVGKFEGKTIFVPNTVTGDVVLVQLNFIKQKYAYGKIKKIIHSSPYRIRPSCIVADKCGGCQWQHISPEYQLYIKQNKIIQSLQRIGRFKDVFVLPILSSSQIFGYRNKATYPLGYSKFGNVNAGYYQRYSHKLINLNQCPIQDSRLNSFLAEIKVDIEKQGWSIYNEKTYQGHLRHLALRIGQNSGEVLLTLISTTGNITKIKEQAKLWLERYPNLVGVLVNKNSEKNNKIFGNQTFSIVGKPFLKERFFNIDFKLRPDTFFQVNAQSAETLLHSLLDNLILTGKEKIVDAYCGIGTFTLPLAKRISHAIGIEISHDSIEQAKANAELNNINNVEFYQGAVKDILPTLNIFPDIVLLDPPRKGCDDSVIETLREICPPLIIYISCQPSTLARDLKKICYQNLYKILWVQPVDFFPSDISSRVNCSN</sequence>
<dbReference type="EMBL" id="CP001842">
    <property type="protein sequence ID" value="ADB95900.1"/>
    <property type="molecule type" value="Genomic_DNA"/>
</dbReference>
<dbReference type="PATRIC" id="fig|713887.8.peg.1159"/>
<keyword evidence="2 4" id="KW-0808">Transferase</keyword>
<dbReference type="PROSITE" id="PS50926">
    <property type="entry name" value="TRAM"/>
    <property type="match status" value="1"/>
</dbReference>
<dbReference type="KEGG" id="cyu:UCYN_12320"/>
<feature type="binding site" evidence="4">
    <location>
        <position position="285"/>
    </location>
    <ligand>
        <name>S-adenosyl-L-methionine</name>
        <dbReference type="ChEBI" id="CHEBI:59789"/>
    </ligand>
</feature>
<dbReference type="AlphaFoldDB" id="D3ER00"/>
<dbReference type="InterPro" id="IPR002792">
    <property type="entry name" value="TRAM_dom"/>
</dbReference>
<accession>D3ER00</accession>
<dbReference type="SUPFAM" id="SSF50249">
    <property type="entry name" value="Nucleic acid-binding proteins"/>
    <property type="match status" value="1"/>
</dbReference>
<evidence type="ECO:0000256" key="4">
    <source>
        <dbReference type="PROSITE-ProRule" id="PRU01024"/>
    </source>
</evidence>
<dbReference type="Gene3D" id="2.40.50.140">
    <property type="entry name" value="Nucleic acid-binding proteins"/>
    <property type="match status" value="1"/>
</dbReference>
<dbReference type="Gene3D" id="3.40.50.150">
    <property type="entry name" value="Vaccinia Virus protein VP39"/>
    <property type="match status" value="1"/>
</dbReference>
<dbReference type="NCBIfam" id="TIGR00479">
    <property type="entry name" value="rumA"/>
    <property type="match status" value="1"/>
</dbReference>
<dbReference type="GO" id="GO:0070041">
    <property type="term" value="F:rRNA (uridine-C5-)-methyltransferase activity"/>
    <property type="evidence" value="ECO:0007669"/>
    <property type="project" value="TreeGrafter"/>
</dbReference>
<dbReference type="Pfam" id="PF01938">
    <property type="entry name" value="TRAM"/>
    <property type="match status" value="1"/>
</dbReference>
<dbReference type="PANTHER" id="PTHR11061:SF30">
    <property type="entry name" value="TRNA (URACIL(54)-C(5))-METHYLTRANSFERASE"/>
    <property type="match status" value="1"/>
</dbReference>
<proteinExistence type="inferred from homology"/>
<dbReference type="InterPro" id="IPR030390">
    <property type="entry name" value="MeTrfase_TrmA_AS"/>
</dbReference>
<comment type="similarity">
    <text evidence="4">Belongs to the class I-like SAM-binding methyltransferase superfamily. RNA M5U methyltransferase family.</text>
</comment>
<dbReference type="InterPro" id="IPR012340">
    <property type="entry name" value="NA-bd_OB-fold"/>
</dbReference>
<dbReference type="PROSITE" id="PS01230">
    <property type="entry name" value="TRMA_1"/>
    <property type="match status" value="1"/>
</dbReference>
<feature type="binding site" evidence="4">
    <location>
        <position position="335"/>
    </location>
    <ligand>
        <name>S-adenosyl-L-methionine</name>
        <dbReference type="ChEBI" id="CHEBI:59789"/>
    </ligand>
</feature>
<name>D3ER00_ATETH</name>
<evidence type="ECO:0000256" key="3">
    <source>
        <dbReference type="ARBA" id="ARBA00022691"/>
    </source>
</evidence>
<gene>
    <name evidence="7" type="ordered locus">UCYN_12320</name>
</gene>
<dbReference type="Pfam" id="PF05958">
    <property type="entry name" value="tRNA_U5-meth_tr"/>
    <property type="match status" value="1"/>
</dbReference>
<dbReference type="Proteomes" id="UP000001405">
    <property type="component" value="Chromosome"/>
</dbReference>
<dbReference type="InterPro" id="IPR010280">
    <property type="entry name" value="U5_MeTrfase_fam"/>
</dbReference>
<dbReference type="OrthoDB" id="9804590at2"/>
<dbReference type="STRING" id="1453429.UCYN_12320"/>
<keyword evidence="3 4" id="KW-0949">S-adenosyl-L-methionine</keyword>
<keyword evidence="1 4" id="KW-0489">Methyltransferase</keyword>
<dbReference type="SUPFAM" id="SSF53335">
    <property type="entry name" value="S-adenosyl-L-methionine-dependent methyltransferases"/>
    <property type="match status" value="1"/>
</dbReference>
<feature type="domain" description="TRAM" evidence="6">
    <location>
        <begin position="1"/>
        <end position="60"/>
    </location>
</feature>
<evidence type="ECO:0000256" key="1">
    <source>
        <dbReference type="ARBA" id="ARBA00022603"/>
    </source>
</evidence>
<dbReference type="PROSITE" id="PS51687">
    <property type="entry name" value="SAM_MT_RNA_M5U"/>
    <property type="match status" value="1"/>
</dbReference>
<reference evidence="7 8" key="1">
    <citation type="journal article" date="2010" name="Nature">
        <title>Metabolic streamlining in an open-ocean nitrogen-fixing cyanobacterium.</title>
        <authorList>
            <person name="Tripp H.J."/>
            <person name="Bench S.R."/>
            <person name="Turk K.A."/>
            <person name="Foster R.A."/>
            <person name="Desany B.A."/>
            <person name="Niazi F."/>
            <person name="Affourtit J.P."/>
            <person name="Zehr J.P."/>
        </authorList>
    </citation>
    <scope>NUCLEOTIDE SEQUENCE [LARGE SCALE GENOMIC DNA]</scope>
    <source>
        <strain evidence="8">ALOHA</strain>
    </source>
</reference>
<feature type="binding site" evidence="4">
    <location>
        <position position="314"/>
    </location>
    <ligand>
        <name>S-adenosyl-L-methionine</name>
        <dbReference type="ChEBI" id="CHEBI:59789"/>
    </ligand>
</feature>
<dbReference type="Gene3D" id="2.40.50.1070">
    <property type="match status" value="1"/>
</dbReference>
<dbReference type="FunFam" id="2.40.50.1070:FF:000003">
    <property type="entry name" value="23S rRNA (Uracil-5-)-methyltransferase RumA"/>
    <property type="match status" value="1"/>
</dbReference>
<dbReference type="InterPro" id="IPR029063">
    <property type="entry name" value="SAM-dependent_MTases_sf"/>
</dbReference>
<organism evidence="8">
    <name type="scientific">Atelocyanobacterium thalassa (isolate ALOHA)</name>
    <dbReference type="NCBI Taxonomy" id="1453429"/>
    <lineage>
        <taxon>Bacteria</taxon>
        <taxon>Bacillati</taxon>
        <taxon>Cyanobacteriota</taxon>
        <taxon>Cyanophyceae</taxon>
        <taxon>Oscillatoriophycideae</taxon>
        <taxon>Chroococcales</taxon>
        <taxon>Aphanothecaceae</taxon>
        <taxon>Candidatus Atelocyanobacterium</taxon>
        <taxon>Candidatus Atelocyanobacterium thalassae</taxon>
    </lineage>
</organism>
<keyword evidence="8" id="KW-1185">Reference proteome</keyword>